<accession>A0A074TAZ9</accession>
<proteinExistence type="predicted"/>
<dbReference type="STRING" id="1185766.SAMN05216224_11131"/>
<dbReference type="InterPro" id="IPR021309">
    <property type="entry name" value="YgaP-like_TM"/>
</dbReference>
<gene>
    <name evidence="3" type="ORF">DL1_07740</name>
</gene>
<reference evidence="3 4" key="1">
    <citation type="submission" date="2014-03" db="EMBL/GenBank/DDBJ databases">
        <title>The draft genome sequence of Thioclava dalianensis DLFJ1-1.</title>
        <authorList>
            <person name="Lai Q."/>
            <person name="Shao Z."/>
        </authorList>
    </citation>
    <scope>NUCLEOTIDE SEQUENCE [LARGE SCALE GENOMIC DNA]</scope>
    <source>
        <strain evidence="3 4">DLFJ1-1</strain>
    </source>
</reference>
<dbReference type="AlphaFoldDB" id="A0A074TAZ9"/>
<dbReference type="EMBL" id="JHEH01000020">
    <property type="protein sequence ID" value="KEP68966.1"/>
    <property type="molecule type" value="Genomic_DNA"/>
</dbReference>
<sequence length="69" mass="7156">MTPNMGLYDRAGRILAAVALIWAAFGSALAASGALHWLALGVAAIFLVTALAGRCPLYSLFGLKTCRSC</sequence>
<keyword evidence="1" id="KW-0812">Transmembrane</keyword>
<dbReference type="Pfam" id="PF11127">
    <property type="entry name" value="YgaP-like_TM"/>
    <property type="match status" value="1"/>
</dbReference>
<organism evidence="3 4">
    <name type="scientific">Thioclava dalianensis</name>
    <dbReference type="NCBI Taxonomy" id="1185766"/>
    <lineage>
        <taxon>Bacteria</taxon>
        <taxon>Pseudomonadati</taxon>
        <taxon>Pseudomonadota</taxon>
        <taxon>Alphaproteobacteria</taxon>
        <taxon>Rhodobacterales</taxon>
        <taxon>Paracoccaceae</taxon>
        <taxon>Thioclava</taxon>
    </lineage>
</organism>
<feature type="transmembrane region" description="Helical" evidence="1">
    <location>
        <begin position="40"/>
        <end position="61"/>
    </location>
</feature>
<comment type="caution">
    <text evidence="3">The sequence shown here is derived from an EMBL/GenBank/DDBJ whole genome shotgun (WGS) entry which is preliminary data.</text>
</comment>
<keyword evidence="4" id="KW-1185">Reference proteome</keyword>
<evidence type="ECO:0000259" key="2">
    <source>
        <dbReference type="Pfam" id="PF11127"/>
    </source>
</evidence>
<protein>
    <submittedName>
        <fullName evidence="3">Bifunctional protein GlmU</fullName>
    </submittedName>
</protein>
<feature type="domain" description="Inner membrane protein YgaP-like transmembrane" evidence="2">
    <location>
        <begin position="1"/>
        <end position="68"/>
    </location>
</feature>
<dbReference type="Proteomes" id="UP000027725">
    <property type="component" value="Unassembled WGS sequence"/>
</dbReference>
<keyword evidence="1" id="KW-1133">Transmembrane helix</keyword>
<evidence type="ECO:0000313" key="3">
    <source>
        <dbReference type="EMBL" id="KEP68966.1"/>
    </source>
</evidence>
<evidence type="ECO:0000313" key="4">
    <source>
        <dbReference type="Proteomes" id="UP000027725"/>
    </source>
</evidence>
<dbReference type="eggNOG" id="ENOG5031CMW">
    <property type="taxonomic scope" value="Bacteria"/>
</dbReference>
<evidence type="ECO:0000256" key="1">
    <source>
        <dbReference type="SAM" id="Phobius"/>
    </source>
</evidence>
<dbReference type="RefSeq" id="WP_038067708.1">
    <property type="nucleotide sequence ID" value="NZ_FOVB01000011.1"/>
</dbReference>
<name>A0A074TAZ9_9RHOB</name>
<keyword evidence="1" id="KW-0472">Membrane</keyword>